<feature type="region of interest" description="Disordered" evidence="4">
    <location>
        <begin position="474"/>
        <end position="545"/>
    </location>
</feature>
<evidence type="ECO:0000259" key="5">
    <source>
        <dbReference type="Pfam" id="PF04935"/>
    </source>
</evidence>
<accession>A0A6A6P0N7</accession>
<dbReference type="Pfam" id="PF15459">
    <property type="entry name" value="RRP14"/>
    <property type="match status" value="1"/>
</dbReference>
<feature type="compositionally biased region" description="Basic and acidic residues" evidence="4">
    <location>
        <begin position="128"/>
        <end position="147"/>
    </location>
</feature>
<evidence type="ECO:0000259" key="6">
    <source>
        <dbReference type="Pfam" id="PF15459"/>
    </source>
</evidence>
<keyword evidence="8" id="KW-1185">Reference proteome</keyword>
<reference evidence="7" key="1">
    <citation type="journal article" date="2020" name="Stud. Mycol.">
        <title>101 Dothideomycetes genomes: a test case for predicting lifestyles and emergence of pathogens.</title>
        <authorList>
            <person name="Haridas S."/>
            <person name="Albert R."/>
            <person name="Binder M."/>
            <person name="Bloem J."/>
            <person name="Labutti K."/>
            <person name="Salamov A."/>
            <person name="Andreopoulos B."/>
            <person name="Baker S."/>
            <person name="Barry K."/>
            <person name="Bills G."/>
            <person name="Bluhm B."/>
            <person name="Cannon C."/>
            <person name="Castanera R."/>
            <person name="Culley D."/>
            <person name="Daum C."/>
            <person name="Ezra D."/>
            <person name="Gonzalez J."/>
            <person name="Henrissat B."/>
            <person name="Kuo A."/>
            <person name="Liang C."/>
            <person name="Lipzen A."/>
            <person name="Lutzoni F."/>
            <person name="Magnuson J."/>
            <person name="Mondo S."/>
            <person name="Nolan M."/>
            <person name="Ohm R."/>
            <person name="Pangilinan J."/>
            <person name="Park H.-J."/>
            <person name="Ramirez L."/>
            <person name="Alfaro M."/>
            <person name="Sun H."/>
            <person name="Tritt A."/>
            <person name="Yoshinaga Y."/>
            <person name="Zwiers L.-H."/>
            <person name="Turgeon B."/>
            <person name="Goodwin S."/>
            <person name="Spatafora J."/>
            <person name="Crous P."/>
            <person name="Grigoriev I."/>
        </authorList>
    </citation>
    <scope>NUCLEOTIDE SEQUENCE</scope>
    <source>
        <strain evidence="7">ATCC 16933</strain>
    </source>
</reference>
<dbReference type="PANTHER" id="PTHR14369:SF0">
    <property type="entry name" value="SURFEIT LOCUS PROTEIN 6"/>
    <property type="match status" value="1"/>
</dbReference>
<evidence type="ECO:0000256" key="3">
    <source>
        <dbReference type="ARBA" id="ARBA00023242"/>
    </source>
</evidence>
<evidence type="ECO:0000313" key="7">
    <source>
        <dbReference type="EMBL" id="KAF2457601.1"/>
    </source>
</evidence>
<dbReference type="GO" id="GO:0005730">
    <property type="term" value="C:nucleolus"/>
    <property type="evidence" value="ECO:0007669"/>
    <property type="project" value="TreeGrafter"/>
</dbReference>
<feature type="compositionally biased region" description="Basic residues" evidence="4">
    <location>
        <begin position="474"/>
        <end position="483"/>
    </location>
</feature>
<dbReference type="PANTHER" id="PTHR14369">
    <property type="entry name" value="SURFEIT LOCUS PROTEIN 6"/>
    <property type="match status" value="1"/>
</dbReference>
<name>A0A6A6P0N7_9PEZI</name>
<evidence type="ECO:0000256" key="1">
    <source>
        <dbReference type="ARBA" id="ARBA00004123"/>
    </source>
</evidence>
<dbReference type="InterPro" id="IPR007019">
    <property type="entry name" value="SURF6"/>
</dbReference>
<dbReference type="OrthoDB" id="444809at2759"/>
<protein>
    <submittedName>
        <fullName evidence="7">Surfeit locus protein 6-domain-containing protein</fullName>
    </submittedName>
</protein>
<comment type="subcellular location">
    <subcellularLocation>
        <location evidence="1">Nucleus</location>
    </subcellularLocation>
</comment>
<proteinExistence type="inferred from homology"/>
<feature type="compositionally biased region" description="Basic residues" evidence="4">
    <location>
        <begin position="339"/>
        <end position="348"/>
    </location>
</feature>
<keyword evidence="3" id="KW-0539">Nucleus</keyword>
<dbReference type="GO" id="GO:0003723">
    <property type="term" value="F:RNA binding"/>
    <property type="evidence" value="ECO:0007669"/>
    <property type="project" value="TreeGrafter"/>
</dbReference>
<organism evidence="7 8">
    <name type="scientific">Lineolata rhizophorae</name>
    <dbReference type="NCBI Taxonomy" id="578093"/>
    <lineage>
        <taxon>Eukaryota</taxon>
        <taxon>Fungi</taxon>
        <taxon>Dikarya</taxon>
        <taxon>Ascomycota</taxon>
        <taxon>Pezizomycotina</taxon>
        <taxon>Dothideomycetes</taxon>
        <taxon>Dothideomycetes incertae sedis</taxon>
        <taxon>Lineolatales</taxon>
        <taxon>Lineolataceae</taxon>
        <taxon>Lineolata</taxon>
    </lineage>
</organism>
<feature type="region of interest" description="Disordered" evidence="4">
    <location>
        <begin position="31"/>
        <end position="291"/>
    </location>
</feature>
<comment type="similarity">
    <text evidence="2">Belongs to the SURF6 family.</text>
</comment>
<evidence type="ECO:0000256" key="2">
    <source>
        <dbReference type="ARBA" id="ARBA00005904"/>
    </source>
</evidence>
<dbReference type="Pfam" id="PF04935">
    <property type="entry name" value="SURF6"/>
    <property type="match status" value="1"/>
</dbReference>
<feature type="compositionally biased region" description="Basic and acidic residues" evidence="4">
    <location>
        <begin position="309"/>
        <end position="338"/>
    </location>
</feature>
<gene>
    <name evidence="7" type="ORF">BDY21DRAFT_344305</name>
</gene>
<dbReference type="InterPro" id="IPR029188">
    <property type="entry name" value="Rrp14_N"/>
</dbReference>
<feature type="compositionally biased region" description="Basic residues" evidence="4">
    <location>
        <begin position="511"/>
        <end position="532"/>
    </location>
</feature>
<dbReference type="GO" id="GO:0042274">
    <property type="term" value="P:ribosomal small subunit biogenesis"/>
    <property type="evidence" value="ECO:0007669"/>
    <property type="project" value="TreeGrafter"/>
</dbReference>
<feature type="compositionally biased region" description="Basic and acidic residues" evidence="4">
    <location>
        <begin position="484"/>
        <end position="510"/>
    </location>
</feature>
<feature type="compositionally biased region" description="Acidic residues" evidence="4">
    <location>
        <begin position="80"/>
        <end position="89"/>
    </location>
</feature>
<dbReference type="GO" id="GO:0003677">
    <property type="term" value="F:DNA binding"/>
    <property type="evidence" value="ECO:0007669"/>
    <property type="project" value="TreeGrafter"/>
</dbReference>
<dbReference type="EMBL" id="MU001680">
    <property type="protein sequence ID" value="KAF2457601.1"/>
    <property type="molecule type" value="Genomic_DNA"/>
</dbReference>
<dbReference type="GO" id="GO:0042273">
    <property type="term" value="P:ribosomal large subunit biogenesis"/>
    <property type="evidence" value="ECO:0007669"/>
    <property type="project" value="TreeGrafter"/>
</dbReference>
<feature type="compositionally biased region" description="Polar residues" evidence="4">
    <location>
        <begin position="259"/>
        <end position="270"/>
    </location>
</feature>
<feature type="compositionally biased region" description="Basic and acidic residues" evidence="4">
    <location>
        <begin position="36"/>
        <end position="79"/>
    </location>
</feature>
<dbReference type="Proteomes" id="UP000799766">
    <property type="component" value="Unassembled WGS sequence"/>
</dbReference>
<feature type="region of interest" description="Disordered" evidence="4">
    <location>
        <begin position="309"/>
        <end position="421"/>
    </location>
</feature>
<feature type="domain" description="Ribosomal RNA-processing protein 14 N-terminal" evidence="6">
    <location>
        <begin position="8"/>
        <end position="57"/>
    </location>
</feature>
<dbReference type="InterPro" id="IPR029190">
    <property type="entry name" value="Rrp14/SURF6_C"/>
</dbReference>
<sequence length="545" mass="61471">MADDIQERLKGHARAFEGLMALMPAKHYYAQDNSDEWQKKKQTKEQRQAAKRANLDPHNHMSAKDVMDENDRKRKRGEDVYEDGSEAETPEGSQQLRESLAGPAKAPKKQKIAGRIEEGVSASRGKQSHTEDNDPDIERQRKAEKRKEGRQRKKEKRAKEKEKALVKKTRKAEAAASEKVHADEGRQQMEMTDNTAIGGDDEMEKMDVGGMLDENGNAAQSSVTPSPEPESPQSAISANPTASSSSSIIPPAEAPNDQLKPNISSMTSTKDSTKVDPDDTNKPTKIQLPKIDQEVLKARLQARIDALRAARKADGIDGKPAKNRQELLEARRMKNEQRKQRKKEMRKRAKEDEERAASEAELARLCGSGSPLGSDIFSPRREEPETNFSFGRVKFDDGRGMDPTLSTVINPRKKSGPQDPRARLEFALKKKERLNGLDEAKRADIEEKDLWLNAKKRAHGERVRDDTSLLKKTLKRKERAKLKSQKEWDERITGVKNAKEAKQRKREENLRKRKEPKGQKGKKEKKGGKKNGRPGFEGSFKGKTK</sequence>
<evidence type="ECO:0000256" key="4">
    <source>
        <dbReference type="SAM" id="MobiDB-lite"/>
    </source>
</evidence>
<evidence type="ECO:0000313" key="8">
    <source>
        <dbReference type="Proteomes" id="UP000799766"/>
    </source>
</evidence>
<feature type="compositionally biased region" description="Basic and acidic residues" evidence="4">
    <location>
        <begin position="271"/>
        <end position="282"/>
    </location>
</feature>
<dbReference type="AlphaFoldDB" id="A0A6A6P0N7"/>
<feature type="compositionally biased region" description="Basic and acidic residues" evidence="4">
    <location>
        <begin position="349"/>
        <end position="362"/>
    </location>
</feature>
<feature type="compositionally biased region" description="Basic and acidic residues" evidence="4">
    <location>
        <begin position="157"/>
        <end position="187"/>
    </location>
</feature>
<feature type="domain" description="Ribosomal RNA-processing protein 14/surfeit locus protein 6 C-terminal" evidence="5">
    <location>
        <begin position="325"/>
        <end position="523"/>
    </location>
</feature>
<feature type="compositionally biased region" description="Low complexity" evidence="4">
    <location>
        <begin position="220"/>
        <end position="255"/>
    </location>
</feature>